<feature type="transmembrane region" description="Helical" evidence="2">
    <location>
        <begin position="222"/>
        <end position="243"/>
    </location>
</feature>
<dbReference type="PANTHER" id="PTHR31735">
    <property type="entry name" value="VACUOLAR MEMBRANE PROTEIN YPL162C"/>
    <property type="match status" value="1"/>
</dbReference>
<dbReference type="EMBL" id="MIKG01000017">
    <property type="protein sequence ID" value="RAO71828.1"/>
    <property type="molecule type" value="Genomic_DNA"/>
</dbReference>
<accession>A0A364L7M4</accession>
<organism evidence="3 4">
    <name type="scientific">Talaromyces amestolkiae</name>
    <dbReference type="NCBI Taxonomy" id="1196081"/>
    <lineage>
        <taxon>Eukaryota</taxon>
        <taxon>Fungi</taxon>
        <taxon>Dikarya</taxon>
        <taxon>Ascomycota</taxon>
        <taxon>Pezizomycotina</taxon>
        <taxon>Eurotiomycetes</taxon>
        <taxon>Eurotiomycetidae</taxon>
        <taxon>Eurotiales</taxon>
        <taxon>Trichocomaceae</taxon>
        <taxon>Talaromyces</taxon>
        <taxon>Talaromyces sect. Talaromyces</taxon>
    </lineage>
</organism>
<dbReference type="STRING" id="1196081.A0A364L7M4"/>
<dbReference type="GO" id="GO:0016020">
    <property type="term" value="C:membrane"/>
    <property type="evidence" value="ECO:0007669"/>
    <property type="project" value="TreeGrafter"/>
</dbReference>
<evidence type="ECO:0008006" key="5">
    <source>
        <dbReference type="Google" id="ProtNLM"/>
    </source>
</evidence>
<dbReference type="PANTHER" id="PTHR31735:SF1">
    <property type="entry name" value="VACUOLAR MEMBRANE PROTEIN YPL162C"/>
    <property type="match status" value="1"/>
</dbReference>
<feature type="transmembrane region" description="Helical" evidence="2">
    <location>
        <begin position="89"/>
        <end position="111"/>
    </location>
</feature>
<keyword evidence="2" id="KW-0472">Membrane</keyword>
<dbReference type="InterPro" id="IPR022127">
    <property type="entry name" value="STIMATE/YPL162C"/>
</dbReference>
<sequence length="343" mass="38118">MEAPTATTFASTTTTVGIPTTLAAQAFATMSAMDNPDSPQNGECQLLGPFSLLIQAALGGLALLSLVYKRYRERPQRPLKIWAFDVSKQVFGSVMLHLANLLLSMFSAGHFEIQQEYQPNPCSFYMLNLGIDTTLGIPILYLSLRIINRLAFYTPLARPPESIESGNYGQPPRIMWWLKQSILYFIGLLWMKLCVFVLIQVFPVIVKIGDWALRWTEGNTALQIIFVMLLFPLIMNAIQYYIVDTFIKRKIIEDIDEEPYDDDGRNELVNDRRDSHGALLDTGSHSDDDSDLEEGIATKDVKPLSRTGSNIHVSSAEYDPAVDGADLLAGSSSKASTPKGSRS</sequence>
<keyword evidence="2" id="KW-0812">Transmembrane</keyword>
<dbReference type="RefSeq" id="XP_040736343.1">
    <property type="nucleotide sequence ID" value="XM_040880580.1"/>
</dbReference>
<feature type="transmembrane region" description="Helical" evidence="2">
    <location>
        <begin position="47"/>
        <end position="68"/>
    </location>
</feature>
<gene>
    <name evidence="3" type="ORF">BHQ10_007840</name>
</gene>
<reference evidence="3 4" key="1">
    <citation type="journal article" date="2017" name="Biotechnol. Biofuels">
        <title>Differential beta-glucosidase expression as a function of carbon source availability in Talaromyces amestolkiae: a genomic and proteomic approach.</title>
        <authorList>
            <person name="de Eugenio L.I."/>
            <person name="Mendez-Liter J.A."/>
            <person name="Nieto-Dominguez M."/>
            <person name="Alonso L."/>
            <person name="Gil-Munoz J."/>
            <person name="Barriuso J."/>
            <person name="Prieto A."/>
            <person name="Martinez M.J."/>
        </authorList>
    </citation>
    <scope>NUCLEOTIDE SEQUENCE [LARGE SCALE GENOMIC DNA]</scope>
    <source>
        <strain evidence="3 4">CIB</strain>
    </source>
</reference>
<evidence type="ECO:0000256" key="1">
    <source>
        <dbReference type="SAM" id="MobiDB-lite"/>
    </source>
</evidence>
<evidence type="ECO:0000313" key="4">
    <source>
        <dbReference type="Proteomes" id="UP000249363"/>
    </source>
</evidence>
<comment type="caution">
    <text evidence="3">The sequence shown here is derived from an EMBL/GenBank/DDBJ whole genome shotgun (WGS) entry which is preliminary data.</text>
</comment>
<dbReference type="Pfam" id="PF12400">
    <property type="entry name" value="STIMATE"/>
    <property type="match status" value="1"/>
</dbReference>
<evidence type="ECO:0000256" key="2">
    <source>
        <dbReference type="SAM" id="Phobius"/>
    </source>
</evidence>
<dbReference type="Proteomes" id="UP000249363">
    <property type="component" value="Unassembled WGS sequence"/>
</dbReference>
<feature type="transmembrane region" description="Helical" evidence="2">
    <location>
        <begin position="123"/>
        <end position="144"/>
    </location>
</feature>
<keyword evidence="2" id="KW-1133">Transmembrane helix</keyword>
<dbReference type="AlphaFoldDB" id="A0A364L7M4"/>
<name>A0A364L7M4_TALAM</name>
<protein>
    <recommendedName>
        <fullName evidence="5">Vacuolar membrane protein</fullName>
    </recommendedName>
</protein>
<feature type="transmembrane region" description="Helical" evidence="2">
    <location>
        <begin position="182"/>
        <end position="202"/>
    </location>
</feature>
<evidence type="ECO:0000313" key="3">
    <source>
        <dbReference type="EMBL" id="RAO71828.1"/>
    </source>
</evidence>
<proteinExistence type="predicted"/>
<dbReference type="GeneID" id="63797055"/>
<dbReference type="OrthoDB" id="431202at2759"/>
<feature type="region of interest" description="Disordered" evidence="1">
    <location>
        <begin position="277"/>
        <end position="309"/>
    </location>
</feature>
<keyword evidence="4" id="KW-1185">Reference proteome</keyword>